<dbReference type="AlphaFoldDB" id="A0A2Z6LJZ8"/>
<organism evidence="1 2">
    <name type="scientific">Trifolium subterraneum</name>
    <name type="common">Subterranean clover</name>
    <dbReference type="NCBI Taxonomy" id="3900"/>
    <lineage>
        <taxon>Eukaryota</taxon>
        <taxon>Viridiplantae</taxon>
        <taxon>Streptophyta</taxon>
        <taxon>Embryophyta</taxon>
        <taxon>Tracheophyta</taxon>
        <taxon>Spermatophyta</taxon>
        <taxon>Magnoliopsida</taxon>
        <taxon>eudicotyledons</taxon>
        <taxon>Gunneridae</taxon>
        <taxon>Pentapetalae</taxon>
        <taxon>rosids</taxon>
        <taxon>fabids</taxon>
        <taxon>Fabales</taxon>
        <taxon>Fabaceae</taxon>
        <taxon>Papilionoideae</taxon>
        <taxon>50 kb inversion clade</taxon>
        <taxon>NPAAA clade</taxon>
        <taxon>Hologalegina</taxon>
        <taxon>IRL clade</taxon>
        <taxon>Trifolieae</taxon>
        <taxon>Trifolium</taxon>
    </lineage>
</organism>
<keyword evidence="2" id="KW-1185">Reference proteome</keyword>
<evidence type="ECO:0000313" key="2">
    <source>
        <dbReference type="Proteomes" id="UP000242715"/>
    </source>
</evidence>
<dbReference type="Proteomes" id="UP000242715">
    <property type="component" value="Unassembled WGS sequence"/>
</dbReference>
<sequence length="161" mass="17814">MIFHIIAGDTRPIPFPTFVKVIIHIVGLTRAQEAAEEVVLLGVLNEVDEQEVHKLTVIHVEEDRLVWKFNNKCIYTGLTNTAATHLSPIWSHNCDVACVGGGAIDWVGVATPPLTSAVHVWLFRSTHWAASHLLSSIDISSDGVGRIGTRKQVYFLFGDKY</sequence>
<protein>
    <submittedName>
        <fullName evidence="1">Uncharacterized protein</fullName>
    </submittedName>
</protein>
<evidence type="ECO:0000313" key="1">
    <source>
        <dbReference type="EMBL" id="GAU18099.1"/>
    </source>
</evidence>
<gene>
    <name evidence="1" type="ORF">TSUD_52100</name>
</gene>
<name>A0A2Z6LJZ8_TRISU</name>
<dbReference type="OrthoDB" id="10372969at2759"/>
<proteinExistence type="predicted"/>
<accession>A0A2Z6LJZ8</accession>
<reference evidence="2" key="1">
    <citation type="journal article" date="2017" name="Front. Plant Sci.">
        <title>Climate Clever Clovers: New Paradigm to Reduce the Environmental Footprint of Ruminants by Breeding Low Methanogenic Forages Utilizing Haplotype Variation.</title>
        <authorList>
            <person name="Kaur P."/>
            <person name="Appels R."/>
            <person name="Bayer P.E."/>
            <person name="Keeble-Gagnere G."/>
            <person name="Wang J."/>
            <person name="Hirakawa H."/>
            <person name="Shirasawa K."/>
            <person name="Vercoe P."/>
            <person name="Stefanova K."/>
            <person name="Durmic Z."/>
            <person name="Nichols P."/>
            <person name="Revell C."/>
            <person name="Isobe S.N."/>
            <person name="Edwards D."/>
            <person name="Erskine W."/>
        </authorList>
    </citation>
    <scope>NUCLEOTIDE SEQUENCE [LARGE SCALE GENOMIC DNA]</scope>
    <source>
        <strain evidence="2">cv. Daliak</strain>
    </source>
</reference>
<dbReference type="EMBL" id="DF973178">
    <property type="protein sequence ID" value="GAU18099.1"/>
    <property type="molecule type" value="Genomic_DNA"/>
</dbReference>